<dbReference type="PANTHER" id="PTHR11319">
    <property type="entry name" value="G PROTEIN-COUPLED RECEPTOR-RELATED"/>
    <property type="match status" value="1"/>
</dbReference>
<feature type="transmembrane region" description="Helical" evidence="2">
    <location>
        <begin position="676"/>
        <end position="698"/>
    </location>
</feature>
<dbReference type="eggNOG" id="KOG1217">
    <property type="taxonomic scope" value="Eukaryota"/>
</dbReference>
<organism evidence="4 5">
    <name type="scientific">Thecamonas trahens ATCC 50062</name>
    <dbReference type="NCBI Taxonomy" id="461836"/>
    <lineage>
        <taxon>Eukaryota</taxon>
        <taxon>Apusozoa</taxon>
        <taxon>Apusomonadida</taxon>
        <taxon>Apusomonadidae</taxon>
        <taxon>Thecamonas</taxon>
    </lineage>
</organism>
<dbReference type="SUPFAM" id="SSF57535">
    <property type="entry name" value="Complement control module/SCR domain"/>
    <property type="match status" value="2"/>
</dbReference>
<keyword evidence="5" id="KW-1185">Reference proteome</keyword>
<accession>A0A0L0DRZ8</accession>
<feature type="domain" description="Sushi" evidence="3">
    <location>
        <begin position="227"/>
        <end position="291"/>
    </location>
</feature>
<feature type="transmembrane region" description="Helical" evidence="2">
    <location>
        <begin position="914"/>
        <end position="931"/>
    </location>
</feature>
<dbReference type="Gene3D" id="2.60.40.10">
    <property type="entry name" value="Immunoglobulins"/>
    <property type="match status" value="1"/>
</dbReference>
<dbReference type="Gene3D" id="2.10.70.10">
    <property type="entry name" value="Complement Module, domain 1"/>
    <property type="match status" value="1"/>
</dbReference>
<dbReference type="PROSITE" id="PS50923">
    <property type="entry name" value="SUSHI"/>
    <property type="match status" value="1"/>
</dbReference>
<feature type="transmembrane region" description="Helical" evidence="2">
    <location>
        <begin position="649"/>
        <end position="669"/>
    </location>
</feature>
<dbReference type="InterPro" id="IPR011641">
    <property type="entry name" value="Tyr-kin_ephrin_A/B_rcpt-like"/>
</dbReference>
<feature type="transmembrane region" description="Helical" evidence="2">
    <location>
        <begin position="787"/>
        <end position="804"/>
    </location>
</feature>
<evidence type="ECO:0000259" key="3">
    <source>
        <dbReference type="PROSITE" id="PS50923"/>
    </source>
</evidence>
<dbReference type="Pfam" id="PF24633">
    <property type="entry name" value="DUF7630"/>
    <property type="match status" value="1"/>
</dbReference>
<reference evidence="4 5" key="1">
    <citation type="submission" date="2010-05" db="EMBL/GenBank/DDBJ databases">
        <title>The Genome Sequence of Thecamonas trahens ATCC 50062.</title>
        <authorList>
            <consortium name="The Broad Institute Genome Sequencing Platform"/>
            <person name="Russ C."/>
            <person name="Cuomo C."/>
            <person name="Shea T."/>
            <person name="Young S.K."/>
            <person name="Zeng Q."/>
            <person name="Koehrsen M."/>
            <person name="Haas B."/>
            <person name="Borodovsky M."/>
            <person name="Guigo R."/>
            <person name="Alvarado L."/>
            <person name="Berlin A."/>
            <person name="Bochicchio J."/>
            <person name="Borenstein D."/>
            <person name="Chapman S."/>
            <person name="Chen Z."/>
            <person name="Freedman E."/>
            <person name="Gellesch M."/>
            <person name="Goldberg J."/>
            <person name="Griggs A."/>
            <person name="Gujja S."/>
            <person name="Heilman E."/>
            <person name="Heiman D."/>
            <person name="Hepburn T."/>
            <person name="Howarth C."/>
            <person name="Jen D."/>
            <person name="Larson L."/>
            <person name="Mehta T."/>
            <person name="Park D."/>
            <person name="Pearson M."/>
            <person name="Roberts A."/>
            <person name="Saif S."/>
            <person name="Shenoy N."/>
            <person name="Sisk P."/>
            <person name="Stolte C."/>
            <person name="Sykes S."/>
            <person name="Thomson T."/>
            <person name="Walk T."/>
            <person name="White J."/>
            <person name="Yandava C."/>
            <person name="Burger G."/>
            <person name="Gray M.W."/>
            <person name="Holland P.W.H."/>
            <person name="King N."/>
            <person name="Lang F.B.F."/>
            <person name="Roger A.J."/>
            <person name="Ruiz-Trillo I."/>
            <person name="Lander E."/>
            <person name="Nusbaum C."/>
        </authorList>
    </citation>
    <scope>NUCLEOTIDE SEQUENCE [LARGE SCALE GENOMIC DNA]</scope>
    <source>
        <strain evidence="4 5">ATCC 50062</strain>
    </source>
</reference>
<feature type="transmembrane region" description="Helical" evidence="2">
    <location>
        <begin position="943"/>
        <end position="964"/>
    </location>
</feature>
<keyword evidence="2" id="KW-0472">Membrane</keyword>
<evidence type="ECO:0000256" key="2">
    <source>
        <dbReference type="SAM" id="Phobius"/>
    </source>
</evidence>
<evidence type="ECO:0000313" key="4">
    <source>
        <dbReference type="EMBL" id="KNC55084.1"/>
    </source>
</evidence>
<dbReference type="InterPro" id="IPR056047">
    <property type="entry name" value="CRMPA-like_DUF7630"/>
</dbReference>
<dbReference type="RefSeq" id="XP_013753268.1">
    <property type="nucleotide sequence ID" value="XM_013897814.1"/>
</dbReference>
<protein>
    <recommendedName>
        <fullName evidence="3">Sushi domain-containing protein</fullName>
    </recommendedName>
</protein>
<evidence type="ECO:0000256" key="1">
    <source>
        <dbReference type="ARBA" id="ARBA00023157"/>
    </source>
</evidence>
<evidence type="ECO:0000313" key="5">
    <source>
        <dbReference type="Proteomes" id="UP000054408"/>
    </source>
</evidence>
<dbReference type="InterPro" id="IPR035976">
    <property type="entry name" value="Sushi/SCR/CCP_sf"/>
</dbReference>
<dbReference type="CDD" id="cd00033">
    <property type="entry name" value="CCP"/>
    <property type="match status" value="1"/>
</dbReference>
<dbReference type="AlphaFoldDB" id="A0A0L0DRZ8"/>
<gene>
    <name evidence="4" type="ORF">AMSG_10681</name>
</gene>
<dbReference type="Gene3D" id="2.10.50.10">
    <property type="entry name" value="Tumor Necrosis Factor Receptor, subunit A, domain 2"/>
    <property type="match status" value="1"/>
</dbReference>
<dbReference type="OrthoDB" id="6127264at2759"/>
<keyword evidence="2" id="KW-0812">Transmembrane</keyword>
<dbReference type="EMBL" id="GL349495">
    <property type="protein sequence ID" value="KNC55084.1"/>
    <property type="molecule type" value="Genomic_DNA"/>
</dbReference>
<dbReference type="Pfam" id="PF07699">
    <property type="entry name" value="Ephrin_rec_like"/>
    <property type="match status" value="1"/>
</dbReference>
<name>A0A0L0DRZ8_THETB</name>
<dbReference type="InterPro" id="IPR013783">
    <property type="entry name" value="Ig-like_fold"/>
</dbReference>
<proteinExistence type="predicted"/>
<dbReference type="PANTHER" id="PTHR11319:SF35">
    <property type="entry name" value="OUTER MEMBRANE PROTEIN PMPC-RELATED"/>
    <property type="match status" value="1"/>
</dbReference>
<sequence>MRVRNMPILSSQLEFYVVGTSIIADKLELASDPADFILAFLNTSFYGGELLDSGYWLISYSISNADKYPLLSYTFPGTADEINNFALTDNLVANLSSSLQFALNSDKYNGFLGLYLSSDTSTSDYMLDLGSSDFEFTYYEVCGEYPPIVGGTMALSPFTGTTSAPLGDSLVITCEPGMILIAFSDYGYVGSVAVARCDPGLDAIAGTIERTCIGSSWSGSPVVCALVACPSLALPSFGSYLCSNGSSSSLPGSFNETCTFSCEAGRTLVGESELICRGNSEWSADEPFCSSFNVSRSIVSVAPSPPMELSTVESFTMSLDLRDSAGNPTGEGSDQPYARELASGALLVSSTSFDTATLRYTATVAAPTRVGDYIVELGVNSIAFPPANRVVLTVSPGPAAGVQSYVVNAPSDGTFALETGEARVVTVTVCDVYGNEVAVPPALSAVAIALQRGAESRLISDFVLSGSALTFEVVATEGGTYTLSIRIADVDIIGSPAIVQASTTCFPGTRVIDGVRCTACSGGSYSETVDAVTCTDCPGFSTSTPGSSSFLNCTCLRTFWFGSGSREPDKPCVPCPAGAVCLGGTEPPRAAPGFEPSDDGAAFVACPRPAACAGSGQCAAGYRGRLCAECAAGWYRLGDACHKCRGSNAVIIVALVLLVFAYVAGVVWINTRNTRVYGYAAFVIALNTLQAVAIYGTIQLEWHPVATAIFDVVSLVNLNLDLASPECGLDVGDVWMFKWGMTMALPVLFLLPFAVVTAVLCVLFNIREAKGLVFTINPRVMGAAGRGYLQTILLLYLPLMYAALRYVDCTNVGGGIVVMTTNPQRRCYTAAWYSLLPLILVVAFGYGLSIPAALVVFLTRKHAALDLGSFYAKYAFLTAKYKPAMYRYELAILGRKLFVVVAVCGFRSPTVKASLIALFYASLVLAACLLDHKPYAEAYHSRLDVVTLFGSFVLLWGGTISSSATLRDSVVITAIIGLLAVLGIGIGYEVWRIRARDAAEVDVIFADDGLVGEVEMDKMPSAHQLDNHSFSDGSISIGESNPDMRSIAITDSVTATSPLHSLGSGPIGSDLIPLPPALDGPVVTPDAEALHAFSSD</sequence>
<dbReference type="Pfam" id="PF00084">
    <property type="entry name" value="Sushi"/>
    <property type="match status" value="1"/>
</dbReference>
<dbReference type="GeneID" id="25568847"/>
<feature type="transmembrane region" description="Helical" evidence="2">
    <location>
        <begin position="743"/>
        <end position="766"/>
    </location>
</feature>
<dbReference type="SMART" id="SM01411">
    <property type="entry name" value="Ephrin_rec_like"/>
    <property type="match status" value="2"/>
</dbReference>
<keyword evidence="2" id="KW-1133">Transmembrane helix</keyword>
<feature type="transmembrane region" description="Helical" evidence="2">
    <location>
        <begin position="831"/>
        <end position="858"/>
    </location>
</feature>
<dbReference type="STRING" id="461836.A0A0L0DRZ8"/>
<dbReference type="InterPro" id="IPR000436">
    <property type="entry name" value="Sushi_SCR_CCP_dom"/>
</dbReference>
<keyword evidence="1" id="KW-1015">Disulfide bond</keyword>
<dbReference type="SMART" id="SM00032">
    <property type="entry name" value="CCP"/>
    <property type="match status" value="2"/>
</dbReference>
<feature type="transmembrane region" description="Helical" evidence="2">
    <location>
        <begin position="970"/>
        <end position="991"/>
    </location>
</feature>
<dbReference type="Proteomes" id="UP000054408">
    <property type="component" value="Unassembled WGS sequence"/>
</dbReference>